<dbReference type="EMBL" id="OU895879">
    <property type="protein sequence ID" value="CAG9807635.1"/>
    <property type="molecule type" value="Genomic_DNA"/>
</dbReference>
<dbReference type="AlphaFoldDB" id="A0A9N9S1I4"/>
<evidence type="ECO:0000256" key="2">
    <source>
        <dbReference type="ARBA" id="ARBA00009923"/>
    </source>
</evidence>
<dbReference type="InterPro" id="IPR014044">
    <property type="entry name" value="CAP_dom"/>
</dbReference>
<dbReference type="InterPro" id="IPR035940">
    <property type="entry name" value="CAP_sf"/>
</dbReference>
<feature type="signal peptide" evidence="5">
    <location>
        <begin position="1"/>
        <end position="20"/>
    </location>
</feature>
<dbReference type="Proteomes" id="UP001153620">
    <property type="component" value="Chromosome 3"/>
</dbReference>
<gene>
    <name evidence="7" type="ORF">CHIRRI_LOCUS10481</name>
</gene>
<evidence type="ECO:0000256" key="1">
    <source>
        <dbReference type="ARBA" id="ARBA00004613"/>
    </source>
</evidence>
<evidence type="ECO:0000259" key="6">
    <source>
        <dbReference type="SMART" id="SM00198"/>
    </source>
</evidence>
<sequence length="240" mass="26253">MKFSVLTFIIIFKISNLTRAVDYCSLCKNHVACKNNGRFAASCPKNAAIVKLSSNNVETILKAHNFDRNLLANGKVPGYKSATKMMILKWDSELASLAELNVKQCEMKHDGCRATEKFPRAGQNLFWTATTGSYKDVNSALTSAVQSWFDEYKLASQSDIDNCCGGGRLSKIGHFLQMAQDRAIAVGCSVSRYTNGKWKTTLVACNYSFGNILDNHVYATGPAASACPKGKNSVFTSLCN</sequence>
<evidence type="ECO:0000256" key="4">
    <source>
        <dbReference type="ARBA" id="ARBA00022729"/>
    </source>
</evidence>
<evidence type="ECO:0000313" key="7">
    <source>
        <dbReference type="EMBL" id="CAG9807635.1"/>
    </source>
</evidence>
<dbReference type="Pfam" id="PF00188">
    <property type="entry name" value="CAP"/>
    <property type="match status" value="1"/>
</dbReference>
<comment type="similarity">
    <text evidence="2">Belongs to the CRISP family.</text>
</comment>
<accession>A0A9N9S1I4</accession>
<reference evidence="7" key="2">
    <citation type="submission" date="2022-10" db="EMBL/GenBank/DDBJ databases">
        <authorList>
            <consortium name="ENA_rothamsted_submissions"/>
            <consortium name="culmorum"/>
            <person name="King R."/>
        </authorList>
    </citation>
    <scope>NUCLEOTIDE SEQUENCE</scope>
</reference>
<keyword evidence="3" id="KW-0964">Secreted</keyword>
<dbReference type="OrthoDB" id="414826at2759"/>
<dbReference type="SUPFAM" id="SSF55797">
    <property type="entry name" value="PR-1-like"/>
    <property type="match status" value="1"/>
</dbReference>
<dbReference type="PANTHER" id="PTHR10334">
    <property type="entry name" value="CYSTEINE-RICH SECRETORY PROTEIN-RELATED"/>
    <property type="match status" value="1"/>
</dbReference>
<name>A0A9N9S1I4_9DIPT</name>
<dbReference type="Gene3D" id="3.40.33.10">
    <property type="entry name" value="CAP"/>
    <property type="match status" value="1"/>
</dbReference>
<comment type="subcellular location">
    <subcellularLocation>
        <location evidence="1">Secreted</location>
    </subcellularLocation>
</comment>
<evidence type="ECO:0000256" key="3">
    <source>
        <dbReference type="ARBA" id="ARBA00022525"/>
    </source>
</evidence>
<evidence type="ECO:0000256" key="5">
    <source>
        <dbReference type="SAM" id="SignalP"/>
    </source>
</evidence>
<dbReference type="PIRSF" id="PIRSF038921">
    <property type="entry name" value="P14a"/>
    <property type="match status" value="1"/>
</dbReference>
<dbReference type="CDD" id="cd05380">
    <property type="entry name" value="CAP_euk"/>
    <property type="match status" value="1"/>
</dbReference>
<dbReference type="GO" id="GO:0005576">
    <property type="term" value="C:extracellular region"/>
    <property type="evidence" value="ECO:0007669"/>
    <property type="project" value="UniProtKB-SubCell"/>
</dbReference>
<protein>
    <recommendedName>
        <fullName evidence="6">SCP domain-containing protein</fullName>
    </recommendedName>
</protein>
<proteinExistence type="inferred from homology"/>
<organism evidence="7 8">
    <name type="scientific">Chironomus riparius</name>
    <dbReference type="NCBI Taxonomy" id="315576"/>
    <lineage>
        <taxon>Eukaryota</taxon>
        <taxon>Metazoa</taxon>
        <taxon>Ecdysozoa</taxon>
        <taxon>Arthropoda</taxon>
        <taxon>Hexapoda</taxon>
        <taxon>Insecta</taxon>
        <taxon>Pterygota</taxon>
        <taxon>Neoptera</taxon>
        <taxon>Endopterygota</taxon>
        <taxon>Diptera</taxon>
        <taxon>Nematocera</taxon>
        <taxon>Chironomoidea</taxon>
        <taxon>Chironomidae</taxon>
        <taxon>Chironominae</taxon>
        <taxon>Chironomus</taxon>
    </lineage>
</organism>
<reference evidence="7" key="1">
    <citation type="submission" date="2022-01" db="EMBL/GenBank/DDBJ databases">
        <authorList>
            <person name="King R."/>
        </authorList>
    </citation>
    <scope>NUCLEOTIDE SEQUENCE</scope>
</reference>
<evidence type="ECO:0000313" key="8">
    <source>
        <dbReference type="Proteomes" id="UP001153620"/>
    </source>
</evidence>
<feature type="domain" description="SCP" evidence="6">
    <location>
        <begin position="55"/>
        <end position="214"/>
    </location>
</feature>
<feature type="chain" id="PRO_5040220067" description="SCP domain-containing protein" evidence="5">
    <location>
        <begin position="21"/>
        <end position="240"/>
    </location>
</feature>
<keyword evidence="8" id="KW-1185">Reference proteome</keyword>
<dbReference type="InterPro" id="IPR001283">
    <property type="entry name" value="CRISP-related"/>
</dbReference>
<keyword evidence="4 5" id="KW-0732">Signal</keyword>
<dbReference type="SMART" id="SM00198">
    <property type="entry name" value="SCP"/>
    <property type="match status" value="1"/>
</dbReference>
<dbReference type="InterPro" id="IPR034763">
    <property type="entry name" value="P14a_insect"/>
</dbReference>